<gene>
    <name evidence="1" type="ORF">P5673_021286</name>
</gene>
<organism evidence="1 2">
    <name type="scientific">Acropora cervicornis</name>
    <name type="common">Staghorn coral</name>
    <dbReference type="NCBI Taxonomy" id="6130"/>
    <lineage>
        <taxon>Eukaryota</taxon>
        <taxon>Metazoa</taxon>
        <taxon>Cnidaria</taxon>
        <taxon>Anthozoa</taxon>
        <taxon>Hexacorallia</taxon>
        <taxon>Scleractinia</taxon>
        <taxon>Astrocoeniina</taxon>
        <taxon>Acroporidae</taxon>
        <taxon>Acropora</taxon>
    </lineage>
</organism>
<sequence length="116" mass="13241">MLTFVCSPKLFRCLLEELKSLPLQGHKIMRDTTTAPSPPPSLFAICAQENSKVCPFYPLVFSCGFLTQITHDSKQAQGIQVTWSFNSVIFYMSVYLGIREELIRNYIEEENILFVA</sequence>
<proteinExistence type="predicted"/>
<reference evidence="1" key="1">
    <citation type="journal article" date="2023" name="G3 (Bethesda)">
        <title>Whole genome assembly and annotation of the endangered Caribbean coral Acropora cervicornis.</title>
        <authorList>
            <person name="Selwyn J.D."/>
            <person name="Vollmer S.V."/>
        </authorList>
    </citation>
    <scope>NUCLEOTIDE SEQUENCE</scope>
    <source>
        <strain evidence="1">K2</strain>
    </source>
</reference>
<protein>
    <submittedName>
        <fullName evidence="1">Uncharacterized protein</fullName>
    </submittedName>
</protein>
<evidence type="ECO:0000313" key="2">
    <source>
        <dbReference type="Proteomes" id="UP001249851"/>
    </source>
</evidence>
<dbReference type="AlphaFoldDB" id="A0AAD9V0W7"/>
<keyword evidence="2" id="KW-1185">Reference proteome</keyword>
<dbReference type="EMBL" id="JARQWQ010000054">
    <property type="protein sequence ID" value="KAK2556730.1"/>
    <property type="molecule type" value="Genomic_DNA"/>
</dbReference>
<accession>A0AAD9V0W7</accession>
<dbReference type="Proteomes" id="UP001249851">
    <property type="component" value="Unassembled WGS sequence"/>
</dbReference>
<evidence type="ECO:0000313" key="1">
    <source>
        <dbReference type="EMBL" id="KAK2556730.1"/>
    </source>
</evidence>
<reference evidence="1" key="2">
    <citation type="journal article" date="2023" name="Science">
        <title>Genomic signatures of disease resistance in endangered staghorn corals.</title>
        <authorList>
            <person name="Vollmer S.V."/>
            <person name="Selwyn J.D."/>
            <person name="Despard B.A."/>
            <person name="Roesel C.L."/>
        </authorList>
    </citation>
    <scope>NUCLEOTIDE SEQUENCE</scope>
    <source>
        <strain evidence="1">K2</strain>
    </source>
</reference>
<name>A0AAD9V0W7_ACRCE</name>
<comment type="caution">
    <text evidence="1">The sequence shown here is derived from an EMBL/GenBank/DDBJ whole genome shotgun (WGS) entry which is preliminary data.</text>
</comment>